<dbReference type="AlphaFoldDB" id="A0A2N6SWZ7"/>
<organism evidence="11 12">
    <name type="scientific">Corynebacterium xerosis</name>
    <dbReference type="NCBI Taxonomy" id="1725"/>
    <lineage>
        <taxon>Bacteria</taxon>
        <taxon>Bacillati</taxon>
        <taxon>Actinomycetota</taxon>
        <taxon>Actinomycetes</taxon>
        <taxon>Mycobacteriales</taxon>
        <taxon>Corynebacteriaceae</taxon>
        <taxon>Corynebacterium</taxon>
    </lineage>
</organism>
<evidence type="ECO:0000313" key="12">
    <source>
        <dbReference type="Proteomes" id="UP000235363"/>
    </source>
</evidence>
<dbReference type="SMART" id="SM00490">
    <property type="entry name" value="HELICc"/>
    <property type="match status" value="1"/>
</dbReference>
<dbReference type="RefSeq" id="WP_102214049.1">
    <property type="nucleotide sequence ID" value="NZ_PNHF01000025.1"/>
</dbReference>
<dbReference type="Proteomes" id="UP000235363">
    <property type="component" value="Unassembled WGS sequence"/>
</dbReference>
<dbReference type="InterPro" id="IPR006483">
    <property type="entry name" value="CRISPR-assoc_Cas3_HD"/>
</dbReference>
<evidence type="ECO:0000256" key="4">
    <source>
        <dbReference type="ARBA" id="ARBA00022723"/>
    </source>
</evidence>
<dbReference type="InterPro" id="IPR054712">
    <property type="entry name" value="Cas3-like_dom"/>
</dbReference>
<evidence type="ECO:0000256" key="3">
    <source>
        <dbReference type="ARBA" id="ARBA00022722"/>
    </source>
</evidence>
<dbReference type="GO" id="GO:0004519">
    <property type="term" value="F:endonuclease activity"/>
    <property type="evidence" value="ECO:0007669"/>
    <property type="project" value="UniProtKB-KW"/>
</dbReference>
<dbReference type="InterPro" id="IPR050547">
    <property type="entry name" value="DEAD_box_RNA_helicases"/>
</dbReference>
<dbReference type="GO" id="GO:0003723">
    <property type="term" value="F:RNA binding"/>
    <property type="evidence" value="ECO:0007669"/>
    <property type="project" value="TreeGrafter"/>
</dbReference>
<comment type="similarity">
    <text evidence="2">In the central section; belongs to the CRISPR-associated helicase Cas3 family.</text>
</comment>
<dbReference type="PROSITE" id="PS51643">
    <property type="entry name" value="HD_CAS3"/>
    <property type="match status" value="1"/>
</dbReference>
<evidence type="ECO:0000256" key="6">
    <source>
        <dbReference type="ARBA" id="ARBA00022801"/>
    </source>
</evidence>
<evidence type="ECO:0000256" key="2">
    <source>
        <dbReference type="ARBA" id="ARBA00009046"/>
    </source>
</evidence>
<dbReference type="Pfam" id="PF18019">
    <property type="entry name" value="Cas3_HD"/>
    <property type="match status" value="1"/>
</dbReference>
<dbReference type="GO" id="GO:0003724">
    <property type="term" value="F:RNA helicase activity"/>
    <property type="evidence" value="ECO:0007669"/>
    <property type="project" value="TreeGrafter"/>
</dbReference>
<dbReference type="NCBIfam" id="TIGR01596">
    <property type="entry name" value="cas3_HD"/>
    <property type="match status" value="1"/>
</dbReference>
<dbReference type="GO" id="GO:0051607">
    <property type="term" value="P:defense response to virus"/>
    <property type="evidence" value="ECO:0007669"/>
    <property type="project" value="UniProtKB-KW"/>
</dbReference>
<comment type="caution">
    <text evidence="11">The sequence shown here is derived from an EMBL/GenBank/DDBJ whole genome shotgun (WGS) entry which is preliminary data.</text>
</comment>
<dbReference type="InterPro" id="IPR006474">
    <property type="entry name" value="Helicase_Cas3_CRISPR-ass_core"/>
</dbReference>
<dbReference type="GO" id="GO:0005524">
    <property type="term" value="F:ATP binding"/>
    <property type="evidence" value="ECO:0007669"/>
    <property type="project" value="UniProtKB-KW"/>
</dbReference>
<dbReference type="Pfam" id="PF22590">
    <property type="entry name" value="Cas3-like_C_2"/>
    <property type="match status" value="1"/>
</dbReference>
<accession>A0A2N6SWZ7</accession>
<dbReference type="EMBL" id="PNHF01000025">
    <property type="protein sequence ID" value="PMC61588.1"/>
    <property type="molecule type" value="Genomic_DNA"/>
</dbReference>
<dbReference type="InterPro" id="IPR027417">
    <property type="entry name" value="P-loop_NTPase"/>
</dbReference>
<sequence>MKIDPSPDHRPEFFERLEQFAATASPALAALWAKSGDDSGWLSLPQHLADAAAVASLLWDCWVSDSMKRLLGSKLDLEEPEIKTLLVFLAGTHDVGKATLKFQRQIEATERGREILDDLATTDLPLAMSTLESDRITFPHGLAGEAILHSWLLKQGCKKSTANAVSSIIGAHHGVATNATDLIAAERLLKSYPDEWLSVHDEILDEMSSACGFSEIIPRLPRKLYADSAMPLTGLLIMSDWIASNSDVFPMAPQGRLEDRARNGLEALALTGPWNARADLDAGVDEYFRKAFGWPQKYAARPIQKAAVEALSNVDGPSLIIVEAPTGEGKTEAALAVGHLIAAHTGAQGLLLATPTMGTSNGLFPRARDWAALNTPGGHATSMNLVHSRKHFSKDFEQLRTRGIAEDSPGNHGSVVASQWLNGPKRALLSNFVVATVDQVLMMALQMRHSMLRHIGLAGKVIVIDEVHSYDLYMSSYLEKALQWLARYDVSVVLLSATLPLDKKLDLVKAYGGQLFDEFPDALSASYPLLTVVDRRGIQEIEVPSRPTDLDATIKVIPDALDDLTGLIRDLIADGGCLLVICNTVRRAQEAYRILADQYPGEVELHHSAFMASERAQREDDLRLALGPDSHRGAGRPDRKIIVSTQVAEQSLDIDADALITDIAPMDLLIQRIGRIHRHARPVTDRPENLRRPRVYVRGIEETEPVPAFEGGSAAVYEPAILLSTLVNLPEAFRRPDDISELVQATYSPDFIPPDEWSSTYAEWKSDMTSAQQLSEKRAATFQIPEPQRSAKIGKLFERYHRSMEKSAAGEEAGAAQVRDSDPTFEVIPIIDSEYGYRVVPLPSDEGMEIEFMDDAELDHQSALRLASSVLRLPSRFSRYDSVFERVIEKLELETPVGWAKHYLLKGQVALRLDEKREIELDGQLLRYSSELGLEQVREENQ</sequence>
<dbReference type="PANTHER" id="PTHR47963:SF9">
    <property type="entry name" value="CRISPR-ASSOCIATED ENDONUCLEASE_HELICASE CAS3"/>
    <property type="match status" value="1"/>
</dbReference>
<protein>
    <submittedName>
        <fullName evidence="11">CRISPR-associated helicase/endonuclease Cas3</fullName>
    </submittedName>
</protein>
<dbReference type="CDD" id="cd09641">
    <property type="entry name" value="Cas3''_I"/>
    <property type="match status" value="1"/>
</dbReference>
<keyword evidence="8" id="KW-0067">ATP-binding</keyword>
<keyword evidence="7" id="KW-0347">Helicase</keyword>
<dbReference type="Pfam" id="PF18395">
    <property type="entry name" value="Cas3_C"/>
    <property type="match status" value="1"/>
</dbReference>
<name>A0A2N6SWZ7_9CORY</name>
<dbReference type="InterPro" id="IPR014001">
    <property type="entry name" value="Helicase_ATP-bd"/>
</dbReference>
<keyword evidence="5" id="KW-0547">Nucleotide-binding</keyword>
<dbReference type="PANTHER" id="PTHR47963">
    <property type="entry name" value="DEAD-BOX ATP-DEPENDENT RNA HELICASE 47, MITOCHONDRIAL"/>
    <property type="match status" value="1"/>
</dbReference>
<comment type="similarity">
    <text evidence="1">In the N-terminal section; belongs to the CRISPR-associated nuclease Cas3-HD family.</text>
</comment>
<evidence type="ECO:0000256" key="9">
    <source>
        <dbReference type="ARBA" id="ARBA00023118"/>
    </source>
</evidence>
<dbReference type="Gene3D" id="3.40.50.300">
    <property type="entry name" value="P-loop containing nucleotide triphosphate hydrolases"/>
    <property type="match status" value="2"/>
</dbReference>
<evidence type="ECO:0000256" key="1">
    <source>
        <dbReference type="ARBA" id="ARBA00006847"/>
    </source>
</evidence>
<dbReference type="Gene3D" id="1.10.3210.30">
    <property type="match status" value="1"/>
</dbReference>
<dbReference type="SUPFAM" id="SSF52540">
    <property type="entry name" value="P-loop containing nucleoside triphosphate hydrolases"/>
    <property type="match status" value="1"/>
</dbReference>
<dbReference type="Pfam" id="PF00270">
    <property type="entry name" value="DEAD"/>
    <property type="match status" value="1"/>
</dbReference>
<dbReference type="InterPro" id="IPR038257">
    <property type="entry name" value="CRISPR-assoc_Cas3_HD_sf"/>
</dbReference>
<evidence type="ECO:0000256" key="5">
    <source>
        <dbReference type="ARBA" id="ARBA00022741"/>
    </source>
</evidence>
<dbReference type="InterPro" id="IPR001650">
    <property type="entry name" value="Helicase_C-like"/>
</dbReference>
<gene>
    <name evidence="11" type="ORF">CJ204_10340</name>
</gene>
<keyword evidence="6" id="KW-0378">Hydrolase</keyword>
<keyword evidence="4" id="KW-0479">Metal-binding</keyword>
<evidence type="ECO:0000256" key="8">
    <source>
        <dbReference type="ARBA" id="ARBA00022840"/>
    </source>
</evidence>
<dbReference type="GO" id="GO:0016787">
    <property type="term" value="F:hydrolase activity"/>
    <property type="evidence" value="ECO:0007669"/>
    <property type="project" value="UniProtKB-KW"/>
</dbReference>
<dbReference type="NCBIfam" id="TIGR01587">
    <property type="entry name" value="cas3_core"/>
    <property type="match status" value="1"/>
</dbReference>
<dbReference type="InterPro" id="IPR011545">
    <property type="entry name" value="DEAD/DEAH_box_helicase_dom"/>
</dbReference>
<evidence type="ECO:0000313" key="11">
    <source>
        <dbReference type="EMBL" id="PMC61588.1"/>
    </source>
</evidence>
<keyword evidence="9" id="KW-0051">Antiviral defense</keyword>
<evidence type="ECO:0000259" key="10">
    <source>
        <dbReference type="PROSITE" id="PS51643"/>
    </source>
</evidence>
<feature type="domain" description="HD Cas3-type" evidence="10">
    <location>
        <begin position="37"/>
        <end position="242"/>
    </location>
</feature>
<dbReference type="SMART" id="SM00487">
    <property type="entry name" value="DEXDc"/>
    <property type="match status" value="1"/>
</dbReference>
<reference evidence="11 12" key="1">
    <citation type="submission" date="2017-09" db="EMBL/GenBank/DDBJ databases">
        <title>Bacterial strain isolated from the female urinary microbiota.</title>
        <authorList>
            <person name="Thomas-White K."/>
            <person name="Kumar N."/>
            <person name="Forster S."/>
            <person name="Putonti C."/>
            <person name="Lawley T."/>
            <person name="Wolfe A.J."/>
        </authorList>
    </citation>
    <scope>NUCLEOTIDE SEQUENCE [LARGE SCALE GENOMIC DNA]</scope>
    <source>
        <strain evidence="11 12">UMB0908</strain>
    </source>
</reference>
<dbReference type="GO" id="GO:0046872">
    <property type="term" value="F:metal ion binding"/>
    <property type="evidence" value="ECO:0007669"/>
    <property type="project" value="UniProtKB-KW"/>
</dbReference>
<keyword evidence="3" id="KW-0540">Nuclease</keyword>
<evidence type="ECO:0000256" key="7">
    <source>
        <dbReference type="ARBA" id="ARBA00022806"/>
    </source>
</evidence>
<dbReference type="InterPro" id="IPR041372">
    <property type="entry name" value="Cas3_C"/>
</dbReference>
<keyword evidence="11" id="KW-0255">Endonuclease</keyword>
<proteinExistence type="inferred from homology"/>